<dbReference type="CDD" id="cd00041">
    <property type="entry name" value="CUB"/>
    <property type="match status" value="1"/>
</dbReference>
<dbReference type="WBParaSite" id="maker-unitig_2210-snap-gene-0.1-mRNA-1">
    <property type="protein sequence ID" value="maker-unitig_2210-snap-gene-0.1-mRNA-1"/>
    <property type="gene ID" value="maker-unitig_2210-snap-gene-0.1"/>
</dbReference>
<dbReference type="PANTHER" id="PTHR24251">
    <property type="entry name" value="OVOCHYMASE-RELATED"/>
    <property type="match status" value="1"/>
</dbReference>
<evidence type="ECO:0000256" key="2">
    <source>
        <dbReference type="ARBA" id="ARBA00023157"/>
    </source>
</evidence>
<keyword evidence="5" id="KW-1185">Reference proteome</keyword>
<dbReference type="InterPro" id="IPR000859">
    <property type="entry name" value="CUB_dom"/>
</dbReference>
<feature type="domain" description="CUB" evidence="4">
    <location>
        <begin position="75"/>
        <end position="161"/>
    </location>
</feature>
<keyword evidence="1" id="KW-0677">Repeat</keyword>
<dbReference type="Pfam" id="PF00431">
    <property type="entry name" value="CUB"/>
    <property type="match status" value="1"/>
</dbReference>
<name>A0A1I8F6V3_9PLAT</name>
<reference evidence="6" key="1">
    <citation type="submission" date="2016-11" db="UniProtKB">
        <authorList>
            <consortium name="WormBaseParasite"/>
        </authorList>
    </citation>
    <scope>IDENTIFICATION</scope>
</reference>
<proteinExistence type="predicted"/>
<dbReference type="SMART" id="SM00042">
    <property type="entry name" value="CUB"/>
    <property type="match status" value="1"/>
</dbReference>
<evidence type="ECO:0000256" key="3">
    <source>
        <dbReference type="PROSITE-ProRule" id="PRU00059"/>
    </source>
</evidence>
<dbReference type="InterPro" id="IPR035914">
    <property type="entry name" value="Sperma_CUB_dom_sf"/>
</dbReference>
<dbReference type="AlphaFoldDB" id="A0A1I8F6V3"/>
<dbReference type="SUPFAM" id="SSF49854">
    <property type="entry name" value="Spermadhesin, CUB domain"/>
    <property type="match status" value="1"/>
</dbReference>
<evidence type="ECO:0000313" key="6">
    <source>
        <dbReference type="WBParaSite" id="maker-unitig_2210-snap-gene-0.1-mRNA-1"/>
    </source>
</evidence>
<dbReference type="Proteomes" id="UP000095280">
    <property type="component" value="Unplaced"/>
</dbReference>
<keyword evidence="2" id="KW-1015">Disulfide bond</keyword>
<evidence type="ECO:0000313" key="5">
    <source>
        <dbReference type="Proteomes" id="UP000095280"/>
    </source>
</evidence>
<comment type="caution">
    <text evidence="3">Lacks conserved residue(s) required for the propagation of feature annotation.</text>
</comment>
<accession>A0A1I8F6V3</accession>
<dbReference type="Gene3D" id="2.60.120.290">
    <property type="entry name" value="Spermadhesin, CUB domain"/>
    <property type="match status" value="1"/>
</dbReference>
<evidence type="ECO:0000256" key="1">
    <source>
        <dbReference type="ARBA" id="ARBA00022737"/>
    </source>
</evidence>
<protein>
    <submittedName>
        <fullName evidence="6">CUB domain-containing protein</fullName>
    </submittedName>
</protein>
<dbReference type="PROSITE" id="PS01180">
    <property type="entry name" value="CUB"/>
    <property type="match status" value="1"/>
</dbReference>
<organism evidence="5 6">
    <name type="scientific">Macrostomum lignano</name>
    <dbReference type="NCBI Taxonomy" id="282301"/>
    <lineage>
        <taxon>Eukaryota</taxon>
        <taxon>Metazoa</taxon>
        <taxon>Spiralia</taxon>
        <taxon>Lophotrochozoa</taxon>
        <taxon>Platyhelminthes</taxon>
        <taxon>Rhabditophora</taxon>
        <taxon>Macrostomorpha</taxon>
        <taxon>Macrostomida</taxon>
        <taxon>Macrostomidae</taxon>
        <taxon>Macrostomum</taxon>
    </lineage>
</organism>
<sequence>LEFVDIYVEGSYLRRLCGDKSGSEIRGCPTSPWCLYAEYGNYSALRDRTSNGFRIRYEFQEKAQPQLVRGASEGCAAAGSPGSAAPEQSAGVIKSPGYDGSGYLPLTDCTYDIIGSPNERVVLNFIDIHLAESVLCYQDYISLKNIVQGRPTLLMENACGSAKIGTSYRPIRWEEYRGFQLKYHFIRIEDLARARNNEPPLRQDFYSGASGVISSPASRATPSTVADNVRCAWIIQSATKNCKFCLTLNQNSTSAKAASSCSLLNISVFAFSHGVRKRRKTRFCAFDALSRSHRERRPDAFYQ</sequence>
<evidence type="ECO:0000259" key="4">
    <source>
        <dbReference type="PROSITE" id="PS01180"/>
    </source>
</evidence>